<dbReference type="EMBL" id="LNIX01000005">
    <property type="protein sequence ID" value="OXA55127.1"/>
    <property type="molecule type" value="Genomic_DNA"/>
</dbReference>
<gene>
    <name evidence="2" type="ORF">Fcan01_11065</name>
</gene>
<sequence>MLVDILVSHLKRNIATAGKLRCHFYAWKETNSTKVTPTSENVCKFVRFTTLLHFVHVLVLLLFGVVGLSSSPSDKISWVERIQPILLFIPYIASLVVRMELSADPACLQLLNEMCQSSERSRRRGEKILAIHAQIFSVIYTLCDAVTILLPSAMGFLVFLEPCQPPLLGSIILPPRSAFCLPDLGRKTATVTLVRLGLATFEFVILLYITVIAIFYVIYVLLGGIIFLWEECTHVFGRSTAAFVEYRKLHVLEKLLNSCIRHRIFPMIAFFCPVVQILSSYLLVELHGHVNWSQLILFSTVFLDVLMLNVTIFSGCATVFKRSRRWLAKVKGEKMSKMNKKMLVSMIPLRVWFGESFIDGITPLVIQEFCSLQTMNLLLLKLRN</sequence>
<feature type="transmembrane region" description="Helical" evidence="1">
    <location>
        <begin position="296"/>
        <end position="320"/>
    </location>
</feature>
<evidence type="ECO:0000313" key="3">
    <source>
        <dbReference type="Proteomes" id="UP000198287"/>
    </source>
</evidence>
<keyword evidence="1" id="KW-1133">Transmembrane helix</keyword>
<organism evidence="2 3">
    <name type="scientific">Folsomia candida</name>
    <name type="common">Springtail</name>
    <dbReference type="NCBI Taxonomy" id="158441"/>
    <lineage>
        <taxon>Eukaryota</taxon>
        <taxon>Metazoa</taxon>
        <taxon>Ecdysozoa</taxon>
        <taxon>Arthropoda</taxon>
        <taxon>Hexapoda</taxon>
        <taxon>Collembola</taxon>
        <taxon>Entomobryomorpha</taxon>
        <taxon>Isotomoidea</taxon>
        <taxon>Isotomidae</taxon>
        <taxon>Proisotominae</taxon>
        <taxon>Folsomia</taxon>
    </lineage>
</organism>
<proteinExistence type="predicted"/>
<accession>A0A226EDJ9</accession>
<evidence type="ECO:0000256" key="1">
    <source>
        <dbReference type="SAM" id="Phobius"/>
    </source>
</evidence>
<feature type="transmembrane region" description="Helical" evidence="1">
    <location>
        <begin position="128"/>
        <end position="150"/>
    </location>
</feature>
<reference evidence="2 3" key="1">
    <citation type="submission" date="2015-12" db="EMBL/GenBank/DDBJ databases">
        <title>The genome of Folsomia candida.</title>
        <authorList>
            <person name="Faddeeva A."/>
            <person name="Derks M.F."/>
            <person name="Anvar Y."/>
            <person name="Smit S."/>
            <person name="Van Straalen N."/>
            <person name="Roelofs D."/>
        </authorList>
    </citation>
    <scope>NUCLEOTIDE SEQUENCE [LARGE SCALE GENOMIC DNA]</scope>
    <source>
        <strain evidence="2 3">VU population</strain>
        <tissue evidence="2">Whole body</tissue>
    </source>
</reference>
<keyword evidence="3" id="KW-1185">Reference proteome</keyword>
<dbReference type="AlphaFoldDB" id="A0A226EDJ9"/>
<keyword evidence="1" id="KW-0472">Membrane</keyword>
<protein>
    <submittedName>
        <fullName evidence="2">Uncharacterized protein</fullName>
    </submittedName>
</protein>
<comment type="caution">
    <text evidence="2">The sequence shown here is derived from an EMBL/GenBank/DDBJ whole genome shotgun (WGS) entry which is preliminary data.</text>
</comment>
<keyword evidence="1" id="KW-0812">Transmembrane</keyword>
<feature type="transmembrane region" description="Helical" evidence="1">
    <location>
        <begin position="205"/>
        <end position="229"/>
    </location>
</feature>
<evidence type="ECO:0000313" key="2">
    <source>
        <dbReference type="EMBL" id="OXA55127.1"/>
    </source>
</evidence>
<name>A0A226EDJ9_FOLCA</name>
<dbReference type="Proteomes" id="UP000198287">
    <property type="component" value="Unassembled WGS sequence"/>
</dbReference>
<feature type="transmembrane region" description="Helical" evidence="1">
    <location>
        <begin position="264"/>
        <end position="284"/>
    </location>
</feature>
<feature type="transmembrane region" description="Helical" evidence="1">
    <location>
        <begin position="51"/>
        <end position="70"/>
    </location>
</feature>